<protein>
    <submittedName>
        <fullName evidence="1">Uncharacterized protein</fullName>
    </submittedName>
</protein>
<keyword evidence="2" id="KW-1185">Reference proteome</keyword>
<organism evidence="1 2">
    <name type="scientific">Sinosporangium siamense</name>
    <dbReference type="NCBI Taxonomy" id="1367973"/>
    <lineage>
        <taxon>Bacteria</taxon>
        <taxon>Bacillati</taxon>
        <taxon>Actinomycetota</taxon>
        <taxon>Actinomycetes</taxon>
        <taxon>Streptosporangiales</taxon>
        <taxon>Streptosporangiaceae</taxon>
        <taxon>Sinosporangium</taxon>
    </lineage>
</organism>
<evidence type="ECO:0000313" key="1">
    <source>
        <dbReference type="EMBL" id="GII91200.1"/>
    </source>
</evidence>
<accession>A0A919V3R1</accession>
<sequence length="144" mass="15175">MALRADAMGIWSYRRLHTVPGAGESPSAAARRLTGGAGPDAVVHSTSWRYLPEGQVVLTFAVCPDPRPELPATRLTTPALARGAQPCDPAPADLRWDHVATHAIRHLAFLQATDDVVRAALAREPLVAAALARASHAPAGEIVP</sequence>
<gene>
    <name evidence="1" type="ORF">Ssi02_14310</name>
</gene>
<dbReference type="EMBL" id="BOOW01000008">
    <property type="protein sequence ID" value="GII91200.1"/>
    <property type="molecule type" value="Genomic_DNA"/>
</dbReference>
<evidence type="ECO:0000313" key="2">
    <source>
        <dbReference type="Proteomes" id="UP000606172"/>
    </source>
</evidence>
<dbReference type="RefSeq" id="WP_204022357.1">
    <property type="nucleotide sequence ID" value="NZ_BOOW01000008.1"/>
</dbReference>
<name>A0A919V3R1_9ACTN</name>
<dbReference type="Proteomes" id="UP000606172">
    <property type="component" value="Unassembled WGS sequence"/>
</dbReference>
<comment type="caution">
    <text evidence="1">The sequence shown here is derived from an EMBL/GenBank/DDBJ whole genome shotgun (WGS) entry which is preliminary data.</text>
</comment>
<dbReference type="AlphaFoldDB" id="A0A919V3R1"/>
<proteinExistence type="predicted"/>
<reference evidence="1" key="1">
    <citation type="submission" date="2021-01" db="EMBL/GenBank/DDBJ databases">
        <title>Whole genome shotgun sequence of Sinosporangium siamense NBRC 109515.</title>
        <authorList>
            <person name="Komaki H."/>
            <person name="Tamura T."/>
        </authorList>
    </citation>
    <scope>NUCLEOTIDE SEQUENCE</scope>
    <source>
        <strain evidence="1">NBRC 109515</strain>
    </source>
</reference>